<feature type="compositionally biased region" description="Pro residues" evidence="5">
    <location>
        <begin position="48"/>
        <end position="57"/>
    </location>
</feature>
<dbReference type="Gene3D" id="1.10.268.20">
    <property type="match status" value="1"/>
</dbReference>
<evidence type="ECO:0000256" key="5">
    <source>
        <dbReference type="SAM" id="MobiDB-lite"/>
    </source>
</evidence>
<organism evidence="7 8">
    <name type="scientific">Pogonophryne albipinna</name>
    <dbReference type="NCBI Taxonomy" id="1090488"/>
    <lineage>
        <taxon>Eukaryota</taxon>
        <taxon>Metazoa</taxon>
        <taxon>Chordata</taxon>
        <taxon>Craniata</taxon>
        <taxon>Vertebrata</taxon>
        <taxon>Euteleostomi</taxon>
        <taxon>Actinopterygii</taxon>
        <taxon>Neopterygii</taxon>
        <taxon>Teleostei</taxon>
        <taxon>Neoteleostei</taxon>
        <taxon>Acanthomorphata</taxon>
        <taxon>Eupercaria</taxon>
        <taxon>Perciformes</taxon>
        <taxon>Notothenioidei</taxon>
        <taxon>Pogonophryne</taxon>
    </lineage>
</organism>
<dbReference type="GO" id="GO:0005634">
    <property type="term" value="C:nucleus"/>
    <property type="evidence" value="ECO:0007669"/>
    <property type="project" value="TreeGrafter"/>
</dbReference>
<keyword evidence="1" id="KW-0805">Transcription regulation</keyword>
<keyword evidence="2" id="KW-0804">Transcription</keyword>
<evidence type="ECO:0000256" key="4">
    <source>
        <dbReference type="SAM" id="Coils"/>
    </source>
</evidence>
<dbReference type="GO" id="GO:0003712">
    <property type="term" value="F:transcription coregulator activity"/>
    <property type="evidence" value="ECO:0007669"/>
    <property type="project" value="TreeGrafter"/>
</dbReference>
<evidence type="ECO:0000256" key="3">
    <source>
        <dbReference type="ARBA" id="ARBA00023242"/>
    </source>
</evidence>
<feature type="region of interest" description="Disordered" evidence="5">
    <location>
        <begin position="1"/>
        <end position="20"/>
    </location>
</feature>
<feature type="domain" description="DUF5600" evidence="6">
    <location>
        <begin position="368"/>
        <end position="425"/>
    </location>
</feature>
<dbReference type="PANTHER" id="PTHR16088">
    <property type="entry name" value="YY1 ASSOCIATED PROTEIN-RELATED"/>
    <property type="match status" value="1"/>
</dbReference>
<sequence>MESTASSPRGSRLSRGEEESCSPWQVIIIFTLPVSRSRSRRLRAGPSMGPPPPPRAPPAKVTDSLFLEKLHAVEEELAVCLEPFQPLVVPETSGLMACRTRSKRTLRDVPLGRLEAELRAPDITPDMYDCSSAPEDREWTDWLRGLMTSDMENEEECDDEDDPEYNFLSEIDEPDVEDYRDDKAVRITTDGEQEDRPITELRTVKQQLALIRKKKQLGLHTHCDTHTHCAEPHTLKLSAQQRSRLQQQLTQVELELLAQRGELLLSAGRPSFCSVFRASNLQGALQLLQEAVRTPAALLLPEKQPDARGYMRCFPVLPAELAWLFATRPVFLYPELLPCASLDPALYCPRRTAAFTAAEDCHFFFFLLQVHAYIISHLKKEMPSLFGREKKKEELIMRLPEIYTHLQREHHISPGDFPSVTKMQRSEPKKLSAILCPSRGKKPVY</sequence>
<dbReference type="InterPro" id="IPR052435">
    <property type="entry name" value="YY1-Transcr_Regul"/>
</dbReference>
<feature type="coiled-coil region" evidence="4">
    <location>
        <begin position="235"/>
        <end position="262"/>
    </location>
</feature>
<feature type="region of interest" description="Disordered" evidence="5">
    <location>
        <begin position="40"/>
        <end position="59"/>
    </location>
</feature>
<dbReference type="AlphaFoldDB" id="A0AAD6A891"/>
<dbReference type="PANTHER" id="PTHR16088:SF3">
    <property type="entry name" value="GON-4-LIKE PROTEIN"/>
    <property type="match status" value="1"/>
</dbReference>
<gene>
    <name evidence="7" type="ORF">JOQ06_024650</name>
</gene>
<evidence type="ECO:0000313" key="7">
    <source>
        <dbReference type="EMBL" id="KAJ4919780.1"/>
    </source>
</evidence>
<reference evidence="7" key="1">
    <citation type="submission" date="2022-11" db="EMBL/GenBank/DDBJ databases">
        <title>Chromosome-level genome of Pogonophryne albipinna.</title>
        <authorList>
            <person name="Jo E."/>
        </authorList>
    </citation>
    <scope>NUCLEOTIDE SEQUENCE</scope>
    <source>
        <strain evidence="7">SGF0006</strain>
        <tissue evidence="7">Muscle</tissue>
    </source>
</reference>
<dbReference type="GO" id="GO:0006355">
    <property type="term" value="P:regulation of DNA-templated transcription"/>
    <property type="evidence" value="ECO:0007669"/>
    <property type="project" value="TreeGrafter"/>
</dbReference>
<keyword evidence="4" id="KW-0175">Coiled coil</keyword>
<comment type="caution">
    <text evidence="7">The sequence shown here is derived from an EMBL/GenBank/DDBJ whole genome shotgun (WGS) entry which is preliminary data.</text>
</comment>
<keyword evidence="8" id="KW-1185">Reference proteome</keyword>
<evidence type="ECO:0000313" key="8">
    <source>
        <dbReference type="Proteomes" id="UP001219934"/>
    </source>
</evidence>
<accession>A0AAD6A891</accession>
<evidence type="ECO:0000256" key="1">
    <source>
        <dbReference type="ARBA" id="ARBA00023015"/>
    </source>
</evidence>
<dbReference type="EMBL" id="JAPTMU010000254">
    <property type="protein sequence ID" value="KAJ4919780.1"/>
    <property type="molecule type" value="Genomic_DNA"/>
</dbReference>
<dbReference type="Proteomes" id="UP001219934">
    <property type="component" value="Unassembled WGS sequence"/>
</dbReference>
<dbReference type="Pfam" id="PF18150">
    <property type="entry name" value="DUF5600"/>
    <property type="match status" value="1"/>
</dbReference>
<keyword evidence="3" id="KW-0539">Nucleus</keyword>
<protein>
    <recommendedName>
        <fullName evidence="6">DUF5600 domain-containing protein</fullName>
    </recommendedName>
</protein>
<evidence type="ECO:0000256" key="2">
    <source>
        <dbReference type="ARBA" id="ARBA00023163"/>
    </source>
</evidence>
<proteinExistence type="predicted"/>
<evidence type="ECO:0000259" key="6">
    <source>
        <dbReference type="Pfam" id="PF18150"/>
    </source>
</evidence>
<name>A0AAD6A891_9TELE</name>
<dbReference type="InterPro" id="IPR040990">
    <property type="entry name" value="DUF5600"/>
</dbReference>